<dbReference type="OrthoDB" id="6376039at2"/>
<dbReference type="GO" id="GO:0009044">
    <property type="term" value="F:xylan 1,4-beta-xylosidase activity"/>
    <property type="evidence" value="ECO:0007669"/>
    <property type="project" value="InterPro"/>
</dbReference>
<proteinExistence type="predicted"/>
<accession>A0A290QHI1</accession>
<dbReference type="RefSeq" id="WP_096055443.1">
    <property type="nucleotide sequence ID" value="NZ_CP023344.1"/>
</dbReference>
<sequence>MPSAPSSAPLESYHTQHSPFGAFASFTLGLVDSPGGFGHALRGPAQQNLYIGFRPSTKSDWNLLPYFTPPKSNEVAFVGELAVPQAPKNYRSLRPGDYDRQLGWASDTWRAGDDRFTFSLLTPFSRVPDPAKLTAADARLHLAPLVSGFIEYDNRQGKTPAELIFGLGEPDRGLHPLSDDASPLAGFACGTEYAYATKPGRGIELRQGFDVFSPKFRDYRGLLVIGGETALVFTVPAGQKKRFPLVLAFYNAGQITTGLPASYAYTRHFSGLPDVLAHGLKNHARYAKIARDRDAELTRSRLNVDQQFLLAQSTHSYFGNTQLLWHRGKPLWVVNEGEYRMMNTFDLTVDHVFFELEWLPWAVRDTLDLFVRRYGYTDRIRTADRLAPGGLAFTHDMGVMNHFTPPGRSSYECDDVEGCFSHMTMEQLLNWILTAVTYAEKTGDRPWLVRKKKILLACAESLRRRDHPDPKKRDGILKHDSSRTGTHGWEITTYDSLDVSLGQARNNLYLAVKTLGAWVLLENAFARLGLKKESTSARATSDLLARSITQKFDPATGFFPAVFEKGNQSRIIPLIEGLVYPLYLGYRDAIDPAGRFAPLFDQFRQHLAQVFKRGICLDETSGGWKMSSTSRNTWFSKIAISQHVIRQLFPETLSPEALAADRVHADWQRRPGCGAFAMCDQILSDTGVVCGSRYYPRGVTAWLWLLEK</sequence>
<dbReference type="AlphaFoldDB" id="A0A290QHI1"/>
<evidence type="ECO:0008006" key="3">
    <source>
        <dbReference type="Google" id="ProtNLM"/>
    </source>
</evidence>
<dbReference type="Proteomes" id="UP000217265">
    <property type="component" value="Chromosome"/>
</dbReference>
<dbReference type="InterPro" id="IPR012341">
    <property type="entry name" value="6hp_glycosidase-like_sf"/>
</dbReference>
<gene>
    <name evidence="1" type="ORF">CMV30_07540</name>
</gene>
<dbReference type="KEGG" id="vbh:CMV30_07540"/>
<dbReference type="EMBL" id="CP023344">
    <property type="protein sequence ID" value="ATC63811.1"/>
    <property type="molecule type" value="Genomic_DNA"/>
</dbReference>
<protein>
    <recommendedName>
        <fullName evidence="3">Beta-xylosidase</fullName>
    </recommendedName>
</protein>
<evidence type="ECO:0000313" key="2">
    <source>
        <dbReference type="Proteomes" id="UP000217265"/>
    </source>
</evidence>
<name>A0A290QHI1_9BACT</name>
<organism evidence="1 2">
    <name type="scientific">Nibricoccus aquaticus</name>
    <dbReference type="NCBI Taxonomy" id="2576891"/>
    <lineage>
        <taxon>Bacteria</taxon>
        <taxon>Pseudomonadati</taxon>
        <taxon>Verrucomicrobiota</taxon>
        <taxon>Opitutia</taxon>
        <taxon>Opitutales</taxon>
        <taxon>Opitutaceae</taxon>
        <taxon>Nibricoccus</taxon>
    </lineage>
</organism>
<reference evidence="1 2" key="1">
    <citation type="submission" date="2017-09" db="EMBL/GenBank/DDBJ databases">
        <title>Complete genome sequence of Verrucomicrobial strain HZ-65, isolated from freshwater.</title>
        <authorList>
            <person name="Choi A."/>
        </authorList>
    </citation>
    <scope>NUCLEOTIDE SEQUENCE [LARGE SCALE GENOMIC DNA]</scope>
    <source>
        <strain evidence="1 2">HZ-65</strain>
    </source>
</reference>
<dbReference type="GO" id="GO:0005975">
    <property type="term" value="P:carbohydrate metabolic process"/>
    <property type="evidence" value="ECO:0007669"/>
    <property type="project" value="InterPro"/>
</dbReference>
<dbReference type="PRINTS" id="PR00845">
    <property type="entry name" value="GLHYDRLASE52"/>
</dbReference>
<keyword evidence="2" id="KW-1185">Reference proteome</keyword>
<dbReference type="SUPFAM" id="SSF48208">
    <property type="entry name" value="Six-hairpin glycosidases"/>
    <property type="match status" value="1"/>
</dbReference>
<dbReference type="Pfam" id="PF03512">
    <property type="entry name" value="Glyco_hydro_52"/>
    <property type="match status" value="1"/>
</dbReference>
<dbReference type="InterPro" id="IPR000852">
    <property type="entry name" value="Glyco_hydro_52"/>
</dbReference>
<dbReference type="InterPro" id="IPR008928">
    <property type="entry name" value="6-hairpin_glycosidase_sf"/>
</dbReference>
<evidence type="ECO:0000313" key="1">
    <source>
        <dbReference type="EMBL" id="ATC63811.1"/>
    </source>
</evidence>
<dbReference type="Gene3D" id="1.50.10.10">
    <property type="match status" value="1"/>
</dbReference>